<organism evidence="3 4">
    <name type="scientific">Hymenobacter cellulosivorans</name>
    <dbReference type="NCBI Taxonomy" id="2932249"/>
    <lineage>
        <taxon>Bacteria</taxon>
        <taxon>Pseudomonadati</taxon>
        <taxon>Bacteroidota</taxon>
        <taxon>Cytophagia</taxon>
        <taxon>Cytophagales</taxon>
        <taxon>Hymenobacteraceae</taxon>
        <taxon>Hymenobacter</taxon>
    </lineage>
</organism>
<accession>A0ABY4F3U5</accession>
<dbReference type="EMBL" id="CP095049">
    <property type="protein sequence ID" value="UOQ51154.1"/>
    <property type="molecule type" value="Genomic_DNA"/>
</dbReference>
<evidence type="ECO:0000256" key="1">
    <source>
        <dbReference type="ARBA" id="ARBA00008791"/>
    </source>
</evidence>
<dbReference type="Pfam" id="PF00582">
    <property type="entry name" value="Usp"/>
    <property type="match status" value="2"/>
</dbReference>
<dbReference type="PANTHER" id="PTHR46268:SF22">
    <property type="entry name" value="SENSOR PROTEIN KDPD-RELATED"/>
    <property type="match status" value="1"/>
</dbReference>
<dbReference type="CDD" id="cd00293">
    <property type="entry name" value="USP-like"/>
    <property type="match status" value="2"/>
</dbReference>
<keyword evidence="4" id="KW-1185">Reference proteome</keyword>
<dbReference type="RefSeq" id="WP_244714318.1">
    <property type="nucleotide sequence ID" value="NZ_CP095049.1"/>
</dbReference>
<gene>
    <name evidence="3" type="ORF">MUN80_15440</name>
</gene>
<dbReference type="SUPFAM" id="SSF52402">
    <property type="entry name" value="Adenine nucleotide alpha hydrolases-like"/>
    <property type="match status" value="2"/>
</dbReference>
<comment type="similarity">
    <text evidence="1">Belongs to the universal stress protein A family.</text>
</comment>
<name>A0ABY4F3U5_9BACT</name>
<evidence type="ECO:0000313" key="3">
    <source>
        <dbReference type="EMBL" id="UOQ51154.1"/>
    </source>
</evidence>
<evidence type="ECO:0000313" key="4">
    <source>
        <dbReference type="Proteomes" id="UP000831785"/>
    </source>
</evidence>
<feature type="domain" description="UspA" evidence="2">
    <location>
        <begin position="5"/>
        <end position="135"/>
    </location>
</feature>
<dbReference type="PANTHER" id="PTHR46268">
    <property type="entry name" value="STRESS RESPONSE PROTEIN NHAX"/>
    <property type="match status" value="1"/>
</dbReference>
<protein>
    <submittedName>
        <fullName evidence="3">Universal stress protein</fullName>
    </submittedName>
</protein>
<evidence type="ECO:0000259" key="2">
    <source>
        <dbReference type="Pfam" id="PF00582"/>
    </source>
</evidence>
<dbReference type="Gene3D" id="3.40.50.620">
    <property type="entry name" value="HUPs"/>
    <property type="match status" value="2"/>
</dbReference>
<sequence length="269" mass="28313">MAASLLVLTDFRQPAHRALDYATNLATALAAPLVVLHVRRTAAFDAERFTGRITPRSAEATALALSSLTDQLTVPAVAEVQEGPVVEAVAKALAQHRPALLVLGRPDNEVLPDELVSTTALELLRAAPCPMVVVPPQSSLTLPRRVLVALDAESFSLGGHARFIQYFLAQLPSQLTVLHVSPAPAAAGAAAAAEALKQAGITGAAAPQLRPLVRPEVAASIVEQAATGEFDLVVVVARPRTFLGRWFHRSVTAHVLLHSPVPVLVLPAE</sequence>
<dbReference type="InterPro" id="IPR006016">
    <property type="entry name" value="UspA"/>
</dbReference>
<feature type="domain" description="UspA" evidence="2">
    <location>
        <begin position="144"/>
        <end position="267"/>
    </location>
</feature>
<reference evidence="3 4" key="1">
    <citation type="submission" date="2022-04" db="EMBL/GenBank/DDBJ databases">
        <title>Hymenobacter sp. isolated from the air.</title>
        <authorList>
            <person name="Won M."/>
            <person name="Lee C.-M."/>
            <person name="Woen H.-Y."/>
            <person name="Kwon S.-W."/>
        </authorList>
    </citation>
    <scope>NUCLEOTIDE SEQUENCE [LARGE SCALE GENOMIC DNA]</scope>
    <source>
        <strain evidence="4">5116 S-27</strain>
    </source>
</reference>
<dbReference type="InterPro" id="IPR014729">
    <property type="entry name" value="Rossmann-like_a/b/a_fold"/>
</dbReference>
<proteinExistence type="inferred from homology"/>
<dbReference type="Proteomes" id="UP000831785">
    <property type="component" value="Chromosome"/>
</dbReference>